<gene>
    <name evidence="6" type="ORF">KPL37_00500</name>
</gene>
<feature type="chain" id="PRO_5045364416" evidence="4">
    <location>
        <begin position="26"/>
        <end position="1098"/>
    </location>
</feature>
<keyword evidence="3" id="KW-0326">Glycosidase</keyword>
<keyword evidence="4" id="KW-0732">Signal</keyword>
<accession>A0ABS6BMV2</accession>
<proteinExistence type="inferred from homology"/>
<dbReference type="Pfam" id="PF00128">
    <property type="entry name" value="Alpha-amylase"/>
    <property type="match status" value="1"/>
</dbReference>
<dbReference type="InterPro" id="IPR054409">
    <property type="entry name" value="X25_BaPul-like"/>
</dbReference>
<evidence type="ECO:0000259" key="5">
    <source>
        <dbReference type="SMART" id="SM00642"/>
    </source>
</evidence>
<evidence type="ECO:0000256" key="3">
    <source>
        <dbReference type="ARBA" id="ARBA00023295"/>
    </source>
</evidence>
<feature type="signal peptide" evidence="4">
    <location>
        <begin position="1"/>
        <end position="25"/>
    </location>
</feature>
<sequence>MKKFKKITSLILTLLLVMTISPVFNNKVKSATLPLPSSDLSVTLAGSFIAANNIGKDLEPTNAKTLMKEHKNGIYEIAQALGLQAPPEQPVVLKSPVLNSNGTMTFNYQDINAKQVYLTGDMTSSTTDKKEMTLIDAKKGIFMVTLRVADDSKDYKYNFIVDGKLTQDPLNIATIGESSTFTMQKNIGRKVVLAGSIQGIDGSSTWDPASDKTKLNYDGNGNYSLTLKDVPAGNYEYKIAMGSWDPENYGANGEASGSNISLIVPIKEDVTFWYNDDSHNIVDSTYYKIADIDLLGTGIPANTKLTDVSLSGIYGAKITFKKGAYSDVKAVLDGKDYPFGKVEVTTDAKDVNFSFDPTTLMTFTDASDNTINLNSIYFNSRDNKYKSPYGATKTDTQITFNLKTGKDITSAKIVLITPNGIKLVDMKKGDAFDVNSDKWTGNLTSNKIGQFKYYFVVSNGSDVKAYGDDDGLFGPGKTGQIGTVGYYDLNIYDKNFKTPDWMKNSVVYQIFPDRFFNGDTSNDYSQKLARGDTPYEFYNDWYSIPEDPTLEFITNEDGSQKPNPNYKGTKGDNVWANEMYGGDIKGIKSKLKYLQALGINTLYMTPISQSISNHRYDATDYKQLDPLLGHMDEFVKLAKEAHKSGMHLIIDGVFNHVSDDSIYFDRYGKYMSKNKPIGAYQYWSRVYDLMNLKKVTQKQAEIQVTKDLRSLGITDLHYKDWFVINNTKVKKVTGDPEHYSYEGWAGYDSMPVIQALNGSEYNVKSWADEIIDGKNANSKLWLKNGSDGWRLDVANEVSDETWRNFRTAVKGQGDNVIVGEIWTDASKYLLGDMYDSVMNYRFRDAVLGYVENKDTGNMSAVQSMNQLEAMREQYPKEAFEAMMNLVDSHDTQRIISDFDGAQKSVKAIAEEPSLTALQKVRLIPLIQMTYPGAPTIYYGDEAAMPGADDPDNRRGMIWGKGDKSTVEWYAKLTNIRRAYPVLRTGDIVPITVDDTNKADIMAYSRNDKNNHAVVAINRKSTDVKGVVLDSNTPVGTKLTNVLDPADTYIVGKNGKVTVNIPKYSGVILVAKYTRVIVKTKDLKDIYDKNYIVKKTIGR</sequence>
<dbReference type="InterPro" id="IPR006047">
    <property type="entry name" value="GH13_cat_dom"/>
</dbReference>
<dbReference type="InterPro" id="IPR004185">
    <property type="entry name" value="Glyco_hydro_13_lg-like_dom"/>
</dbReference>
<dbReference type="CDD" id="cd02857">
    <property type="entry name" value="E_set_CDase_PDE_N"/>
    <property type="match status" value="1"/>
</dbReference>
<dbReference type="SMART" id="SM00642">
    <property type="entry name" value="Aamy"/>
    <property type="match status" value="1"/>
</dbReference>
<evidence type="ECO:0000313" key="7">
    <source>
        <dbReference type="Proteomes" id="UP000776252"/>
    </source>
</evidence>
<comment type="caution">
    <text evidence="6">The sequence shown here is derived from an EMBL/GenBank/DDBJ whole genome shotgun (WGS) entry which is preliminary data.</text>
</comment>
<feature type="domain" description="Glycosyl hydrolase family 13 catalytic" evidence="5">
    <location>
        <begin position="509"/>
        <end position="976"/>
    </location>
</feature>
<keyword evidence="2" id="KW-0378">Hydrolase</keyword>
<keyword evidence="7" id="KW-1185">Reference proteome</keyword>
<protein>
    <submittedName>
        <fullName evidence="6">Alpha amylase</fullName>
    </submittedName>
</protein>
<dbReference type="RefSeq" id="WP_216145221.1">
    <property type="nucleotide sequence ID" value="NZ_JAHLDV010000001.1"/>
</dbReference>
<evidence type="ECO:0000313" key="6">
    <source>
        <dbReference type="EMBL" id="MBU3158252.1"/>
    </source>
</evidence>
<dbReference type="EMBL" id="JAHLDV010000001">
    <property type="protein sequence ID" value="MBU3158252.1"/>
    <property type="molecule type" value="Genomic_DNA"/>
</dbReference>
<name>A0ABS6BMV2_9CLOT</name>
<evidence type="ECO:0000256" key="4">
    <source>
        <dbReference type="SAM" id="SignalP"/>
    </source>
</evidence>
<dbReference type="Proteomes" id="UP000776252">
    <property type="component" value="Unassembled WGS sequence"/>
</dbReference>
<organism evidence="6 7">
    <name type="scientific">Clostridium frigoris</name>
    <dbReference type="NCBI Taxonomy" id="205327"/>
    <lineage>
        <taxon>Bacteria</taxon>
        <taxon>Bacillati</taxon>
        <taxon>Bacillota</taxon>
        <taxon>Clostridia</taxon>
        <taxon>Eubacteriales</taxon>
        <taxon>Clostridiaceae</taxon>
        <taxon>Clostridium</taxon>
    </lineage>
</organism>
<evidence type="ECO:0000256" key="2">
    <source>
        <dbReference type="ARBA" id="ARBA00022801"/>
    </source>
</evidence>
<comment type="similarity">
    <text evidence="1">Belongs to the glycosyl hydrolase 13 family.</text>
</comment>
<reference evidence="6 7" key="1">
    <citation type="submission" date="2021-06" db="EMBL/GenBank/DDBJ databases">
        <title>Clostridia strains as spoilage organisms.</title>
        <authorList>
            <person name="Wambui J."/>
            <person name="Stephan R."/>
            <person name="Stevens M.J.A."/>
        </authorList>
    </citation>
    <scope>NUCLEOTIDE SEQUENCE [LARGE SCALE GENOMIC DNA]</scope>
    <source>
        <strain evidence="6 7">DSM 14204</strain>
    </source>
</reference>
<evidence type="ECO:0000256" key="1">
    <source>
        <dbReference type="ARBA" id="ARBA00008061"/>
    </source>
</evidence>
<dbReference type="Pfam" id="PF22058">
    <property type="entry name" value="X25_BaPul_like"/>
    <property type="match status" value="1"/>
</dbReference>
<dbReference type="CDD" id="cd11338">
    <property type="entry name" value="AmyAc_CMD"/>
    <property type="match status" value="1"/>
</dbReference>
<dbReference type="PANTHER" id="PTHR10357:SF210">
    <property type="entry name" value="MALTODEXTRIN GLUCOSIDASE"/>
    <property type="match status" value="1"/>
</dbReference>
<dbReference type="PANTHER" id="PTHR10357">
    <property type="entry name" value="ALPHA-AMYLASE FAMILY MEMBER"/>
    <property type="match status" value="1"/>
</dbReference>
<dbReference type="CDD" id="cd12962">
    <property type="entry name" value="X25_BaPul_like"/>
    <property type="match status" value="1"/>
</dbReference>